<dbReference type="InParanoid" id="K7VA29"/>
<feature type="compositionally biased region" description="Basic and acidic residues" evidence="1">
    <location>
        <begin position="30"/>
        <end position="50"/>
    </location>
</feature>
<feature type="region of interest" description="Disordered" evidence="1">
    <location>
        <begin position="104"/>
        <end position="125"/>
    </location>
</feature>
<protein>
    <submittedName>
        <fullName evidence="2">Uncharacterized protein</fullName>
    </submittedName>
</protein>
<accession>K7VA29</accession>
<gene>
    <name evidence="2" type="ORF">ZEAMMB73_Zm00001d008560</name>
</gene>
<sequence>MDPVQGNEGQREDARKALTLCLREDDDVERLDVEEVKPDRARPSAEDGNSRADGGSGGGRARMDWRDGVGMRWRSASTISAVFVNGKENRRAFVASTTGESNRRGISARAVRSSRPPQRVGEKGRRWWGRKPRVEGGISAAGEGSRMCSVRDLGESSASRVLGRASLVGKKPQFMPRVGRGISELRVLAGRWRGAARECVDRGPGRRGLAHGQALVTRTGMALLAAARASRIGGNRRTGGALAEQGKERGGKDALQGHGAGGGGIAGRDGAGGGGMQGRDGAGAGGIAGRKTLRAEAGAGRDGAGAGGIAGRKTLRVEAGAGAR</sequence>
<organism evidence="2">
    <name type="scientific">Zea mays</name>
    <name type="common">Maize</name>
    <dbReference type="NCBI Taxonomy" id="4577"/>
    <lineage>
        <taxon>Eukaryota</taxon>
        <taxon>Viridiplantae</taxon>
        <taxon>Streptophyta</taxon>
        <taxon>Embryophyta</taxon>
        <taxon>Tracheophyta</taxon>
        <taxon>Spermatophyta</taxon>
        <taxon>Magnoliopsida</taxon>
        <taxon>Liliopsida</taxon>
        <taxon>Poales</taxon>
        <taxon>Poaceae</taxon>
        <taxon>PACMAD clade</taxon>
        <taxon>Panicoideae</taxon>
        <taxon>Andropogonodae</taxon>
        <taxon>Andropogoneae</taxon>
        <taxon>Tripsacinae</taxon>
        <taxon>Zea</taxon>
    </lineage>
</organism>
<name>K7VA29_MAIZE</name>
<dbReference type="EMBL" id="CM000784">
    <property type="protein sequence ID" value="AQK90165.1"/>
    <property type="molecule type" value="Genomic_DNA"/>
</dbReference>
<evidence type="ECO:0000256" key="1">
    <source>
        <dbReference type="SAM" id="MobiDB-lite"/>
    </source>
</evidence>
<dbReference type="AlphaFoldDB" id="K7VA29"/>
<dbReference type="PaxDb" id="4577-GRMZM2G432839_P01"/>
<feature type="compositionally biased region" description="Gly residues" evidence="1">
    <location>
        <begin position="258"/>
        <end position="288"/>
    </location>
</feature>
<dbReference type="HOGENOM" id="CLU_858863_0_0_1"/>
<feature type="region of interest" description="Disordered" evidence="1">
    <location>
        <begin position="235"/>
        <end position="324"/>
    </location>
</feature>
<evidence type="ECO:0000313" key="2">
    <source>
        <dbReference type="EMBL" id="AQK90165.1"/>
    </source>
</evidence>
<proteinExistence type="predicted"/>
<feature type="region of interest" description="Disordered" evidence="1">
    <location>
        <begin position="29"/>
        <end position="64"/>
    </location>
</feature>
<feature type="compositionally biased region" description="Gly residues" evidence="1">
    <location>
        <begin position="300"/>
        <end position="310"/>
    </location>
</feature>
<reference evidence="2" key="1">
    <citation type="submission" date="2015-12" db="EMBL/GenBank/DDBJ databases">
        <title>Update maize B73 reference genome by single molecule sequencing technologies.</title>
        <authorList>
            <consortium name="Maize Genome Sequencing Project"/>
            <person name="Ware D."/>
        </authorList>
    </citation>
    <scope>NUCLEOTIDE SEQUENCE</scope>
    <source>
        <tissue evidence="2">Seedling</tissue>
    </source>
</reference>